<dbReference type="CDD" id="cd20048">
    <property type="entry name" value="FH_FOXD4-like"/>
    <property type="match status" value="1"/>
</dbReference>
<dbReference type="GO" id="GO:0009653">
    <property type="term" value="P:anatomical structure morphogenesis"/>
    <property type="evidence" value="ECO:0007669"/>
    <property type="project" value="TreeGrafter"/>
</dbReference>
<keyword evidence="4" id="KW-0804">Transcription</keyword>
<evidence type="ECO:0000256" key="1">
    <source>
        <dbReference type="ARBA" id="ARBA00004123"/>
    </source>
</evidence>
<dbReference type="PANTHER" id="PTHR11829:SF402">
    <property type="entry name" value="FORK HEAD DOMAIN-CONTAINING PROTEIN FD3-RELATED"/>
    <property type="match status" value="1"/>
</dbReference>
<keyword evidence="5 6" id="KW-0539">Nucleus</keyword>
<feature type="region of interest" description="Disordered" evidence="7">
    <location>
        <begin position="18"/>
        <end position="47"/>
    </location>
</feature>
<gene>
    <name evidence="9" type="ORF">EVEC_LOCUS12108</name>
</gene>
<dbReference type="OrthoDB" id="5402974at2759"/>
<dbReference type="Pfam" id="PF00250">
    <property type="entry name" value="Forkhead"/>
    <property type="match status" value="1"/>
</dbReference>
<organism evidence="11">
    <name type="scientific">Enterobius vermicularis</name>
    <name type="common">Human pinworm</name>
    <dbReference type="NCBI Taxonomy" id="51028"/>
    <lineage>
        <taxon>Eukaryota</taxon>
        <taxon>Metazoa</taxon>
        <taxon>Ecdysozoa</taxon>
        <taxon>Nematoda</taxon>
        <taxon>Chromadorea</taxon>
        <taxon>Rhabditida</taxon>
        <taxon>Spirurina</taxon>
        <taxon>Oxyuridomorpha</taxon>
        <taxon>Oxyuroidea</taxon>
        <taxon>Oxyuridae</taxon>
        <taxon>Enterobius</taxon>
    </lineage>
</organism>
<dbReference type="GO" id="GO:0005634">
    <property type="term" value="C:nucleus"/>
    <property type="evidence" value="ECO:0007669"/>
    <property type="project" value="UniProtKB-SubCell"/>
</dbReference>
<evidence type="ECO:0000256" key="2">
    <source>
        <dbReference type="ARBA" id="ARBA00023015"/>
    </source>
</evidence>
<dbReference type="InterPro" id="IPR036390">
    <property type="entry name" value="WH_DNA-bd_sf"/>
</dbReference>
<dbReference type="GO" id="GO:0000978">
    <property type="term" value="F:RNA polymerase II cis-regulatory region sequence-specific DNA binding"/>
    <property type="evidence" value="ECO:0007669"/>
    <property type="project" value="TreeGrafter"/>
</dbReference>
<name>A0A0N4VPL2_ENTVE</name>
<dbReference type="Gene3D" id="1.10.10.10">
    <property type="entry name" value="Winged helix-like DNA-binding domain superfamily/Winged helix DNA-binding domain"/>
    <property type="match status" value="1"/>
</dbReference>
<dbReference type="InterPro" id="IPR050211">
    <property type="entry name" value="FOX_domain-containing"/>
</dbReference>
<dbReference type="GO" id="GO:0000981">
    <property type="term" value="F:DNA-binding transcription factor activity, RNA polymerase II-specific"/>
    <property type="evidence" value="ECO:0007669"/>
    <property type="project" value="TreeGrafter"/>
</dbReference>
<dbReference type="GO" id="GO:0030154">
    <property type="term" value="P:cell differentiation"/>
    <property type="evidence" value="ECO:0007669"/>
    <property type="project" value="TreeGrafter"/>
</dbReference>
<reference evidence="9 10" key="2">
    <citation type="submission" date="2018-10" db="EMBL/GenBank/DDBJ databases">
        <authorList>
            <consortium name="Pathogen Informatics"/>
        </authorList>
    </citation>
    <scope>NUCLEOTIDE SEQUENCE [LARGE SCALE GENOMIC DNA]</scope>
</reference>
<dbReference type="SMART" id="SM00339">
    <property type="entry name" value="FH"/>
    <property type="match status" value="1"/>
</dbReference>
<evidence type="ECO:0000313" key="9">
    <source>
        <dbReference type="EMBL" id="VDD97357.1"/>
    </source>
</evidence>
<accession>A0A0N4VPL2</accession>
<evidence type="ECO:0000259" key="8">
    <source>
        <dbReference type="PROSITE" id="PS50039"/>
    </source>
</evidence>
<dbReference type="InterPro" id="IPR030456">
    <property type="entry name" value="TF_fork_head_CS_2"/>
</dbReference>
<feature type="DNA-binding region" description="Fork-head" evidence="6">
    <location>
        <begin position="89"/>
        <end position="183"/>
    </location>
</feature>
<reference evidence="11" key="1">
    <citation type="submission" date="2017-02" db="UniProtKB">
        <authorList>
            <consortium name="WormBaseParasite"/>
        </authorList>
    </citation>
    <scope>IDENTIFICATION</scope>
</reference>
<comment type="subcellular location">
    <subcellularLocation>
        <location evidence="1 6">Nucleus</location>
    </subcellularLocation>
</comment>
<evidence type="ECO:0000256" key="7">
    <source>
        <dbReference type="SAM" id="MobiDB-lite"/>
    </source>
</evidence>
<evidence type="ECO:0000313" key="11">
    <source>
        <dbReference type="WBParaSite" id="EVEC_0001294101-mRNA-1"/>
    </source>
</evidence>
<sequence>MNGRMRFSMDAILHQNRPASLASTANKSRKRTLSETSKTEEEDGPSSSKLFEKCWSLEPSYEKVRVEVDTLTSGTSSNHGGRSKSGATKPAYSYIALIAMAILNSPEKKLTLSQICDFINNRFQYYRDKFPAWQNSIRHNLSLNDCFVKIPREPGNPGKGNYWALDPKAEDMFDNGSFLRRRKRLFCSMQFTAPPFLTPAPFVQPPFIPPTVPPLPRMIRTPGALPYTSATQMNPRISDAFPAARIPDPRTMLAYQSSPFSFVSTGIPANADHQKYLAAVAARVVSSQQTAEPQK</sequence>
<dbReference type="WBParaSite" id="EVEC_0001294101-mRNA-1">
    <property type="protein sequence ID" value="EVEC_0001294101-mRNA-1"/>
    <property type="gene ID" value="EVEC_0001294101"/>
</dbReference>
<dbReference type="EMBL" id="UXUI01013472">
    <property type="protein sequence ID" value="VDD97357.1"/>
    <property type="molecule type" value="Genomic_DNA"/>
</dbReference>
<dbReference type="PANTHER" id="PTHR11829">
    <property type="entry name" value="FORKHEAD BOX PROTEIN"/>
    <property type="match status" value="1"/>
</dbReference>
<dbReference type="PROSITE" id="PS00658">
    <property type="entry name" value="FORK_HEAD_2"/>
    <property type="match status" value="1"/>
</dbReference>
<feature type="domain" description="Fork-head" evidence="8">
    <location>
        <begin position="89"/>
        <end position="183"/>
    </location>
</feature>
<evidence type="ECO:0000256" key="3">
    <source>
        <dbReference type="ARBA" id="ARBA00023125"/>
    </source>
</evidence>
<dbReference type="PROSITE" id="PS50039">
    <property type="entry name" value="FORK_HEAD_3"/>
    <property type="match status" value="1"/>
</dbReference>
<keyword evidence="3 6" id="KW-0238">DNA-binding</keyword>
<evidence type="ECO:0000256" key="6">
    <source>
        <dbReference type="PROSITE-ProRule" id="PRU00089"/>
    </source>
</evidence>
<dbReference type="SUPFAM" id="SSF46785">
    <property type="entry name" value="Winged helix' DNA-binding domain"/>
    <property type="match status" value="1"/>
</dbReference>
<dbReference type="AlphaFoldDB" id="A0A0N4VPL2"/>
<dbReference type="PRINTS" id="PR00053">
    <property type="entry name" value="FORKHEAD"/>
</dbReference>
<keyword evidence="10" id="KW-1185">Reference proteome</keyword>
<dbReference type="InterPro" id="IPR036388">
    <property type="entry name" value="WH-like_DNA-bd_sf"/>
</dbReference>
<keyword evidence="2" id="KW-0805">Transcription regulation</keyword>
<dbReference type="Proteomes" id="UP000274131">
    <property type="component" value="Unassembled WGS sequence"/>
</dbReference>
<dbReference type="InterPro" id="IPR001766">
    <property type="entry name" value="Fork_head_dom"/>
</dbReference>
<protein>
    <submittedName>
        <fullName evidence="11">Fork-head domain-containing protein</fullName>
    </submittedName>
</protein>
<evidence type="ECO:0000313" key="10">
    <source>
        <dbReference type="Proteomes" id="UP000274131"/>
    </source>
</evidence>
<dbReference type="STRING" id="51028.A0A0N4VPL2"/>
<proteinExistence type="predicted"/>
<dbReference type="FunFam" id="1.10.10.10:FF:000016">
    <property type="entry name" value="Forkhead box protein I1"/>
    <property type="match status" value="1"/>
</dbReference>
<evidence type="ECO:0000256" key="5">
    <source>
        <dbReference type="ARBA" id="ARBA00023242"/>
    </source>
</evidence>
<evidence type="ECO:0000256" key="4">
    <source>
        <dbReference type="ARBA" id="ARBA00023163"/>
    </source>
</evidence>